<reference evidence="1" key="1">
    <citation type="submission" date="2019-08" db="EMBL/GenBank/DDBJ databases">
        <authorList>
            <person name="Kucharzyk K."/>
            <person name="Murdoch R.W."/>
            <person name="Higgins S."/>
            <person name="Loffler F."/>
        </authorList>
    </citation>
    <scope>NUCLEOTIDE SEQUENCE</scope>
</reference>
<evidence type="ECO:0000313" key="1">
    <source>
        <dbReference type="EMBL" id="MPN22313.1"/>
    </source>
</evidence>
<dbReference type="AlphaFoldDB" id="A0A645GEU7"/>
<dbReference type="EMBL" id="VSSQ01070533">
    <property type="protein sequence ID" value="MPN22313.1"/>
    <property type="molecule type" value="Genomic_DNA"/>
</dbReference>
<proteinExistence type="predicted"/>
<protein>
    <submittedName>
        <fullName evidence="1">Uncharacterized protein</fullName>
    </submittedName>
</protein>
<name>A0A645GEU7_9ZZZZ</name>
<comment type="caution">
    <text evidence="1">The sequence shown here is derived from an EMBL/GenBank/DDBJ whole genome shotgun (WGS) entry which is preliminary data.</text>
</comment>
<sequence length="167" mass="19505">MIENIDDWRLHLSDWRWERLTDRRWQRWELQRKDGKRNHLWEIQHAMWSRSVGWNKEFDLDIEELKEDLGSLPDLEVAAKLFVPAISHETLPTKEEEHGITRIKVEGVVVRYVADDCSIQITVEGELDSKTAQSLADECAAKLAKLENSQVEARPIGKSETFSPKKK</sequence>
<organism evidence="1">
    <name type="scientific">bioreactor metagenome</name>
    <dbReference type="NCBI Taxonomy" id="1076179"/>
    <lineage>
        <taxon>unclassified sequences</taxon>
        <taxon>metagenomes</taxon>
        <taxon>ecological metagenomes</taxon>
    </lineage>
</organism>
<accession>A0A645GEU7</accession>
<gene>
    <name evidence="1" type="ORF">SDC9_169696</name>
</gene>